<dbReference type="Gene3D" id="1.25.40.10">
    <property type="entry name" value="Tetratricopeptide repeat domain"/>
    <property type="match status" value="2"/>
</dbReference>
<dbReference type="InterPro" id="IPR011990">
    <property type="entry name" value="TPR-like_helical_dom_sf"/>
</dbReference>
<comment type="caution">
    <text evidence="4">The sequence shown here is derived from an EMBL/GenBank/DDBJ whole genome shotgun (WGS) entry which is preliminary data.</text>
</comment>
<proteinExistence type="predicted"/>
<sequence length="829" mass="91877">MLTTSVMSAGVSSTRGARSMTCMFCLCRSLYGALTPAKRARSVVGTSAIGRRLAFSQAQVRLAVDESADPYMAHKEVTWRLPKAFVDAEHKAPLAHRQRAGQCGDRMFDRKPDPAHKASNGTSLASSSMHSAVSSHSLTSASSIGSTLEGKISELSHILTSYASQSSSTARKSLPKVYHKIRKLHNTLRQQPEALQAITDLHVQRTFDLYRAHAHASHQTSPLKAAVKFACALQRSGRSLPVASKEVAISCGRAVEDAKRCLELVHSIPPDLWTRRIVNDILYVVSKANRFDDLKGLLQQFKDTSVAYRRLNTDTLAAMCSLTLSQGDVDLVATILQDIEQPSRFKRPRSTISRDWALNTLLLDLLRLDASANLLPLYKSMRQQVIPVSDQVLDTLSVLLDTGVLTTDSARSLLDLAQQTNDKAMADLLGHRVLSLFLKDKDVLSASQVYLECPNVSTTIDANTTQQLLIDLLDGGHVSLFFQVLQRIRGKHCGDQHARPTHLLKEDALWQRMLIRLLRIGTDREVSAFLRDMEALLSKPSIETQNLLLKAYARCGKTTKAKRIVRSLEDSQQANHATYTTLMTAYANARNVGAALDVFSKLEQAGFTPDVVDFNVLLNAFSKSMVLADALHDAPERVSDIFMAMQDAGIQPDAISYRTAYRLLQRAGAHEDAATMFEGLQQCQQASTSLHTHPSNDDETEASRTFNMLLLEQLDACGVQATFASLLKHDLKRPLPSHISRMTFKMLIDAALKSSIHTTDKMPSIALAHRIYNTSRQHHLLPHKETCESLIKAWLSISNIPPARHIMRDMRQYVKSVDPSLAWLIAPTK</sequence>
<evidence type="ECO:0000256" key="2">
    <source>
        <dbReference type="PROSITE-ProRule" id="PRU00708"/>
    </source>
</evidence>
<feature type="region of interest" description="Disordered" evidence="3">
    <location>
        <begin position="108"/>
        <end position="130"/>
    </location>
</feature>
<keyword evidence="1" id="KW-0677">Repeat</keyword>
<dbReference type="EMBL" id="MVBO01000240">
    <property type="protein sequence ID" value="OZJ01785.1"/>
    <property type="molecule type" value="Genomic_DNA"/>
</dbReference>
<evidence type="ECO:0000256" key="3">
    <source>
        <dbReference type="SAM" id="MobiDB-lite"/>
    </source>
</evidence>
<dbReference type="Proteomes" id="UP000242875">
    <property type="component" value="Unassembled WGS sequence"/>
</dbReference>
<evidence type="ECO:0008006" key="6">
    <source>
        <dbReference type="Google" id="ProtNLM"/>
    </source>
</evidence>
<dbReference type="GO" id="GO:0031930">
    <property type="term" value="P:mitochondria-nucleus signaling pathway"/>
    <property type="evidence" value="ECO:0007669"/>
    <property type="project" value="TreeGrafter"/>
</dbReference>
<dbReference type="AlphaFoldDB" id="A0A261XTU1"/>
<accession>A0A261XTU1</accession>
<organism evidence="4 5">
    <name type="scientific">Bifiguratus adelaidae</name>
    <dbReference type="NCBI Taxonomy" id="1938954"/>
    <lineage>
        <taxon>Eukaryota</taxon>
        <taxon>Fungi</taxon>
        <taxon>Fungi incertae sedis</taxon>
        <taxon>Mucoromycota</taxon>
        <taxon>Mucoromycotina</taxon>
        <taxon>Endogonomycetes</taxon>
        <taxon>Endogonales</taxon>
        <taxon>Endogonales incertae sedis</taxon>
        <taxon>Bifiguratus</taxon>
    </lineage>
</organism>
<dbReference type="PROSITE" id="PS51375">
    <property type="entry name" value="PPR"/>
    <property type="match status" value="1"/>
</dbReference>
<dbReference type="NCBIfam" id="TIGR00756">
    <property type="entry name" value="PPR"/>
    <property type="match status" value="1"/>
</dbReference>
<dbReference type="InterPro" id="IPR002885">
    <property type="entry name" value="PPR_rpt"/>
</dbReference>
<evidence type="ECO:0000313" key="5">
    <source>
        <dbReference type="Proteomes" id="UP000242875"/>
    </source>
</evidence>
<evidence type="ECO:0000256" key="1">
    <source>
        <dbReference type="ARBA" id="ARBA00022737"/>
    </source>
</evidence>
<evidence type="ECO:0000313" key="4">
    <source>
        <dbReference type="EMBL" id="OZJ01785.1"/>
    </source>
</evidence>
<gene>
    <name evidence="4" type="ORF">BZG36_05260</name>
</gene>
<dbReference type="PANTHER" id="PTHR47936:SF1">
    <property type="entry name" value="PENTATRICOPEPTIDE REPEAT-CONTAINING PROTEIN GUN1, CHLOROPLASTIC"/>
    <property type="match status" value="1"/>
</dbReference>
<feature type="repeat" description="PPR" evidence="2">
    <location>
        <begin position="575"/>
        <end position="609"/>
    </location>
</feature>
<reference evidence="4 5" key="1">
    <citation type="journal article" date="2017" name="Mycologia">
        <title>Bifiguratus adelaidae, gen. et sp. nov., a new member of Mucoromycotina in endophytic and soil-dwelling habitats.</title>
        <authorList>
            <person name="Torres-Cruz T.J."/>
            <person name="Billingsley Tobias T.L."/>
            <person name="Almatruk M."/>
            <person name="Hesse C."/>
            <person name="Kuske C.R."/>
            <person name="Desiro A."/>
            <person name="Benucci G.M."/>
            <person name="Bonito G."/>
            <person name="Stajich J.E."/>
            <person name="Dunlap C."/>
            <person name="Arnold A.E."/>
            <person name="Porras-Alfaro A."/>
        </authorList>
    </citation>
    <scope>NUCLEOTIDE SEQUENCE [LARGE SCALE GENOMIC DNA]</scope>
    <source>
        <strain evidence="4 5">AZ0501</strain>
    </source>
</reference>
<dbReference type="PANTHER" id="PTHR47936">
    <property type="entry name" value="PPR_LONG DOMAIN-CONTAINING PROTEIN"/>
    <property type="match status" value="1"/>
</dbReference>
<dbReference type="Pfam" id="PF13812">
    <property type="entry name" value="PPR_3"/>
    <property type="match status" value="1"/>
</dbReference>
<dbReference type="OrthoDB" id="407658at2759"/>
<keyword evidence="5" id="KW-1185">Reference proteome</keyword>
<name>A0A261XTU1_9FUNG</name>
<protein>
    <recommendedName>
        <fullName evidence="6">Pentacotripeptide-repeat region of PRORP domain-containing protein</fullName>
    </recommendedName>
</protein>